<evidence type="ECO:0000256" key="1">
    <source>
        <dbReference type="ARBA" id="ARBA00023015"/>
    </source>
</evidence>
<dbReference type="RefSeq" id="WP_280321475.1">
    <property type="nucleotide sequence ID" value="NZ_CP118605.1"/>
</dbReference>
<dbReference type="SUPFAM" id="SSF46689">
    <property type="entry name" value="Homeodomain-like"/>
    <property type="match status" value="1"/>
</dbReference>
<name>A0ABY8NFL4_9GAMM</name>
<evidence type="ECO:0000313" key="6">
    <source>
        <dbReference type="Proteomes" id="UP001236500"/>
    </source>
</evidence>
<dbReference type="PANTHER" id="PTHR47894:SF4">
    <property type="entry name" value="HTH-TYPE TRANSCRIPTIONAL REGULATOR GADX"/>
    <property type="match status" value="1"/>
</dbReference>
<dbReference type="SMART" id="SM00342">
    <property type="entry name" value="HTH_ARAC"/>
    <property type="match status" value="1"/>
</dbReference>
<dbReference type="InterPro" id="IPR018060">
    <property type="entry name" value="HTH_AraC"/>
</dbReference>
<dbReference type="EMBL" id="CP118605">
    <property type="protein sequence ID" value="WGL17593.1"/>
    <property type="molecule type" value="Genomic_DNA"/>
</dbReference>
<evidence type="ECO:0000313" key="5">
    <source>
        <dbReference type="EMBL" id="WGL17593.1"/>
    </source>
</evidence>
<dbReference type="InterPro" id="IPR009057">
    <property type="entry name" value="Homeodomain-like_sf"/>
</dbReference>
<dbReference type="Pfam" id="PF12833">
    <property type="entry name" value="HTH_18"/>
    <property type="match status" value="1"/>
</dbReference>
<evidence type="ECO:0000256" key="2">
    <source>
        <dbReference type="ARBA" id="ARBA00023125"/>
    </source>
</evidence>
<evidence type="ECO:0000259" key="4">
    <source>
        <dbReference type="PROSITE" id="PS01124"/>
    </source>
</evidence>
<proteinExistence type="predicted"/>
<feature type="domain" description="HTH araC/xylS-type" evidence="4">
    <location>
        <begin position="236"/>
        <end position="334"/>
    </location>
</feature>
<dbReference type="Proteomes" id="UP001236500">
    <property type="component" value="Chromosome"/>
</dbReference>
<dbReference type="PANTHER" id="PTHR47894">
    <property type="entry name" value="HTH-TYPE TRANSCRIPTIONAL REGULATOR GADX"/>
    <property type="match status" value="1"/>
</dbReference>
<keyword evidence="2" id="KW-0238">DNA-binding</keyword>
<evidence type="ECO:0000256" key="3">
    <source>
        <dbReference type="ARBA" id="ARBA00023163"/>
    </source>
</evidence>
<dbReference type="InterPro" id="IPR032687">
    <property type="entry name" value="AraC-type_N"/>
</dbReference>
<dbReference type="PROSITE" id="PS01124">
    <property type="entry name" value="HTH_ARAC_FAMILY_2"/>
    <property type="match status" value="1"/>
</dbReference>
<organism evidence="5 6">
    <name type="scientific">Microbulbifer bruguierae</name>
    <dbReference type="NCBI Taxonomy" id="3029061"/>
    <lineage>
        <taxon>Bacteria</taxon>
        <taxon>Pseudomonadati</taxon>
        <taxon>Pseudomonadota</taxon>
        <taxon>Gammaproteobacteria</taxon>
        <taxon>Cellvibrionales</taxon>
        <taxon>Microbulbiferaceae</taxon>
        <taxon>Microbulbifer</taxon>
    </lineage>
</organism>
<gene>
    <name evidence="5" type="ORF">PVT68_04695</name>
</gene>
<keyword evidence="1" id="KW-0805">Transcription regulation</keyword>
<sequence>MSTLIRATNLWGYDDLVRIRGGDPQPLLRRHRIAPAEFRDDESFLIFRDMAALLEDTAATLGYPEFGLKLAEFQGMDILGPISVIARSSSTVGTALESIARYLHLHCPALALNRTLEGAPHQRVIKFDYSINDDEIGTGVQTYELGLANAMQVMKLLCGEDFAPLGVFLMHAPMAGKQTYGEIFQCQVHFHQVWYGFYLPASVYSIPLSSVDHQTWQLAEHFLNSQKTPNASTITEDVVRLIRGLLPTGQCDSDAVAASLSMHKRTLQRRLAGEKTTFEQLLAEERQKLARDYLSETNLKLSQIAGLLGYSEQSALNRACRDWFGTTPRALRAHLLNQP</sequence>
<protein>
    <submittedName>
        <fullName evidence="5">AraC family transcriptional regulator</fullName>
    </submittedName>
</protein>
<reference evidence="5 6" key="1">
    <citation type="submission" date="2023-02" db="EMBL/GenBank/DDBJ databases">
        <title>Description and genomic characterization of Microbulbifer bruguierae sp. nov., isolated from the sediment of mangrove plant Bruguiera sexangula.</title>
        <authorList>
            <person name="Long M."/>
        </authorList>
    </citation>
    <scope>NUCLEOTIDE SEQUENCE [LARGE SCALE GENOMIC DNA]</scope>
    <source>
        <strain evidence="5 6">H12</strain>
    </source>
</reference>
<accession>A0ABY8NFL4</accession>
<dbReference type="Pfam" id="PF12625">
    <property type="entry name" value="Arabinose_bd"/>
    <property type="match status" value="1"/>
</dbReference>
<keyword evidence="3" id="KW-0804">Transcription</keyword>
<dbReference type="Gene3D" id="1.10.10.60">
    <property type="entry name" value="Homeodomain-like"/>
    <property type="match status" value="1"/>
</dbReference>
<keyword evidence="6" id="KW-1185">Reference proteome</keyword>